<dbReference type="AlphaFoldDB" id="A0A830F0W5"/>
<comment type="caution">
    <text evidence="2">The sequence shown here is derived from an EMBL/GenBank/DDBJ whole genome shotgun (WGS) entry which is preliminary data.</text>
</comment>
<gene>
    <name evidence="2" type="ORF">GCM10009039_07490</name>
</gene>
<feature type="compositionally biased region" description="Polar residues" evidence="1">
    <location>
        <begin position="59"/>
        <end position="69"/>
    </location>
</feature>
<name>A0A830F0W5_9EURY</name>
<reference evidence="2" key="1">
    <citation type="journal article" date="2014" name="Int. J. Syst. Evol. Microbiol.">
        <title>Complete genome sequence of Corynebacterium casei LMG S-19264T (=DSM 44701T), isolated from a smear-ripened cheese.</title>
        <authorList>
            <consortium name="US DOE Joint Genome Institute (JGI-PGF)"/>
            <person name="Walter F."/>
            <person name="Albersmeier A."/>
            <person name="Kalinowski J."/>
            <person name="Ruckert C."/>
        </authorList>
    </citation>
    <scope>NUCLEOTIDE SEQUENCE</scope>
    <source>
        <strain evidence="2">JCM 19596</strain>
    </source>
</reference>
<evidence type="ECO:0000313" key="2">
    <source>
        <dbReference type="EMBL" id="GGL51676.1"/>
    </source>
</evidence>
<evidence type="ECO:0000313" key="3">
    <source>
        <dbReference type="Proteomes" id="UP000607197"/>
    </source>
</evidence>
<sequence>MKLAVPQERRDDLCETTKRFRQAAQLVADRAFERNDDGYVITSKTKLHELTYQQVREATDGLNGSSPTSPGVYAGVVDTTPTPLPPHKPDGAREVHARPEREP</sequence>
<reference evidence="2" key="2">
    <citation type="submission" date="2020-09" db="EMBL/GenBank/DDBJ databases">
        <authorList>
            <person name="Sun Q."/>
            <person name="Ohkuma M."/>
        </authorList>
    </citation>
    <scope>NUCLEOTIDE SEQUENCE</scope>
    <source>
        <strain evidence="2">JCM 19596</strain>
    </source>
</reference>
<accession>A0A830F0W5</accession>
<organism evidence="2 3">
    <name type="scientific">Halocalculus aciditolerans</name>
    <dbReference type="NCBI Taxonomy" id="1383812"/>
    <lineage>
        <taxon>Archaea</taxon>
        <taxon>Methanobacteriati</taxon>
        <taxon>Methanobacteriota</taxon>
        <taxon>Stenosarchaea group</taxon>
        <taxon>Halobacteria</taxon>
        <taxon>Halobacteriales</taxon>
        <taxon>Halobacteriaceae</taxon>
        <taxon>Halocalculus</taxon>
    </lineage>
</organism>
<dbReference type="EMBL" id="BMPG01000001">
    <property type="protein sequence ID" value="GGL51676.1"/>
    <property type="molecule type" value="Genomic_DNA"/>
</dbReference>
<feature type="compositionally biased region" description="Basic and acidic residues" evidence="1">
    <location>
        <begin position="87"/>
        <end position="103"/>
    </location>
</feature>
<proteinExistence type="predicted"/>
<feature type="region of interest" description="Disordered" evidence="1">
    <location>
        <begin position="59"/>
        <end position="103"/>
    </location>
</feature>
<evidence type="ECO:0000256" key="1">
    <source>
        <dbReference type="SAM" id="MobiDB-lite"/>
    </source>
</evidence>
<dbReference type="Proteomes" id="UP000607197">
    <property type="component" value="Unassembled WGS sequence"/>
</dbReference>
<keyword evidence="3" id="KW-1185">Reference proteome</keyword>
<protein>
    <submittedName>
        <fullName evidence="2">Uncharacterized protein</fullName>
    </submittedName>
</protein>